<accession>A0ABQ5HPT8</accession>
<protein>
    <submittedName>
        <fullName evidence="1">Uncharacterized protein</fullName>
    </submittedName>
</protein>
<comment type="caution">
    <text evidence="1">The sequence shown here is derived from an EMBL/GenBank/DDBJ whole genome shotgun (WGS) entry which is preliminary data.</text>
</comment>
<proteinExistence type="predicted"/>
<dbReference type="Proteomes" id="UP001151760">
    <property type="component" value="Unassembled WGS sequence"/>
</dbReference>
<dbReference type="EMBL" id="BQNB010019849">
    <property type="protein sequence ID" value="GJT89675.1"/>
    <property type="molecule type" value="Genomic_DNA"/>
</dbReference>
<reference evidence="1" key="2">
    <citation type="submission" date="2022-01" db="EMBL/GenBank/DDBJ databases">
        <authorList>
            <person name="Yamashiro T."/>
            <person name="Shiraishi A."/>
            <person name="Satake H."/>
            <person name="Nakayama K."/>
        </authorList>
    </citation>
    <scope>NUCLEOTIDE SEQUENCE</scope>
</reference>
<evidence type="ECO:0000313" key="1">
    <source>
        <dbReference type="EMBL" id="GJT89675.1"/>
    </source>
</evidence>
<keyword evidence="2" id="KW-1185">Reference proteome</keyword>
<sequence>MRTVVTLGEVAPYGAIDVIVSSVCIGDLRESRKSIQAILALHWPSSFLMPWSWGLAVISKCGNGYRGQCKGREKGAGVSCNELGIRGIARKPRERCMVLAWPFPMPIIRLETASNRIPSVRCSRIDCLILSIDSALGYFWTLGLDFATVFSIPAAQFFGHLGWFSVFVVE</sequence>
<gene>
    <name evidence="1" type="ORF">Tco_1078520</name>
</gene>
<name>A0ABQ5HPT8_9ASTR</name>
<reference evidence="1" key="1">
    <citation type="journal article" date="2022" name="Int. J. Mol. Sci.">
        <title>Draft Genome of Tanacetum Coccineum: Genomic Comparison of Closely Related Tanacetum-Family Plants.</title>
        <authorList>
            <person name="Yamashiro T."/>
            <person name="Shiraishi A."/>
            <person name="Nakayama K."/>
            <person name="Satake H."/>
        </authorList>
    </citation>
    <scope>NUCLEOTIDE SEQUENCE</scope>
</reference>
<organism evidence="1 2">
    <name type="scientific">Tanacetum coccineum</name>
    <dbReference type="NCBI Taxonomy" id="301880"/>
    <lineage>
        <taxon>Eukaryota</taxon>
        <taxon>Viridiplantae</taxon>
        <taxon>Streptophyta</taxon>
        <taxon>Embryophyta</taxon>
        <taxon>Tracheophyta</taxon>
        <taxon>Spermatophyta</taxon>
        <taxon>Magnoliopsida</taxon>
        <taxon>eudicotyledons</taxon>
        <taxon>Gunneridae</taxon>
        <taxon>Pentapetalae</taxon>
        <taxon>asterids</taxon>
        <taxon>campanulids</taxon>
        <taxon>Asterales</taxon>
        <taxon>Asteraceae</taxon>
        <taxon>Asteroideae</taxon>
        <taxon>Anthemideae</taxon>
        <taxon>Anthemidinae</taxon>
        <taxon>Tanacetum</taxon>
    </lineage>
</organism>
<evidence type="ECO:0000313" key="2">
    <source>
        <dbReference type="Proteomes" id="UP001151760"/>
    </source>
</evidence>